<organism evidence="2 3">
    <name type="scientific">Brucella endophytica</name>
    <dbReference type="NCBI Taxonomy" id="1963359"/>
    <lineage>
        <taxon>Bacteria</taxon>
        <taxon>Pseudomonadati</taxon>
        <taxon>Pseudomonadota</taxon>
        <taxon>Alphaproteobacteria</taxon>
        <taxon>Hyphomicrobiales</taxon>
        <taxon>Brucellaceae</taxon>
        <taxon>Brucella/Ochrobactrum group</taxon>
        <taxon>Brucella</taxon>
    </lineage>
</organism>
<dbReference type="SUPFAM" id="SSF110849">
    <property type="entry name" value="ParB/Sulfiredoxin"/>
    <property type="match status" value="1"/>
</dbReference>
<proteinExistence type="predicted"/>
<protein>
    <recommendedName>
        <fullName evidence="1">ParB-like N-terminal domain-containing protein</fullName>
    </recommendedName>
</protein>
<dbReference type="InterPro" id="IPR003115">
    <property type="entry name" value="ParB_N"/>
</dbReference>
<gene>
    <name evidence="2" type="ORF">GCM10011491_35220</name>
</gene>
<name>A0A916SKM4_9HYPH</name>
<keyword evidence="3" id="KW-1185">Reference proteome</keyword>
<dbReference type="Proteomes" id="UP000646478">
    <property type="component" value="Unassembled WGS sequence"/>
</dbReference>
<accession>A0A916SKM4</accession>
<dbReference type="SMART" id="SM00470">
    <property type="entry name" value="ParB"/>
    <property type="match status" value="1"/>
</dbReference>
<dbReference type="Gene3D" id="3.90.1530.10">
    <property type="entry name" value="Conserved hypothetical protein from pyrococcus furiosus pfu- 392566-001, ParB domain"/>
    <property type="match status" value="1"/>
</dbReference>
<reference evidence="2" key="1">
    <citation type="journal article" date="2014" name="Int. J. Syst. Evol. Microbiol.">
        <title>Complete genome sequence of Corynebacterium casei LMG S-19264T (=DSM 44701T), isolated from a smear-ripened cheese.</title>
        <authorList>
            <consortium name="US DOE Joint Genome Institute (JGI-PGF)"/>
            <person name="Walter F."/>
            <person name="Albersmeier A."/>
            <person name="Kalinowski J."/>
            <person name="Ruckert C."/>
        </authorList>
    </citation>
    <scope>NUCLEOTIDE SEQUENCE</scope>
    <source>
        <strain evidence="2">CGMCC 1.15082</strain>
    </source>
</reference>
<dbReference type="CDD" id="cd16400">
    <property type="entry name" value="ParB_Srx_like_nuclease"/>
    <property type="match status" value="1"/>
</dbReference>
<evidence type="ECO:0000313" key="3">
    <source>
        <dbReference type="Proteomes" id="UP000646478"/>
    </source>
</evidence>
<sequence>MNYCIVSPSQLAPTEEVDPQRVREVQAEILRAGAWTVPIAVEKEALFVMDGHHRLAAAHRLGLAGVPVFLLDYSMVRVESWRPGETITPAHIFAMARSGRKFPCKTTRHVFDQALPRCDVPLVFLLGYDLLPAAEVRP</sequence>
<dbReference type="EMBL" id="BMHH01000017">
    <property type="protein sequence ID" value="GGB04054.1"/>
    <property type="molecule type" value="Genomic_DNA"/>
</dbReference>
<dbReference type="RefSeq" id="WP_188825570.1">
    <property type="nucleotide sequence ID" value="NZ_BMHH01000017.1"/>
</dbReference>
<comment type="caution">
    <text evidence="2">The sequence shown here is derived from an EMBL/GenBank/DDBJ whole genome shotgun (WGS) entry which is preliminary data.</text>
</comment>
<evidence type="ECO:0000313" key="2">
    <source>
        <dbReference type="EMBL" id="GGB04054.1"/>
    </source>
</evidence>
<dbReference type="InterPro" id="IPR036086">
    <property type="entry name" value="ParB/Sulfiredoxin_sf"/>
</dbReference>
<evidence type="ECO:0000259" key="1">
    <source>
        <dbReference type="SMART" id="SM00470"/>
    </source>
</evidence>
<dbReference type="AlphaFoldDB" id="A0A916SKM4"/>
<reference evidence="2" key="2">
    <citation type="submission" date="2020-09" db="EMBL/GenBank/DDBJ databases">
        <authorList>
            <person name="Sun Q."/>
            <person name="Zhou Y."/>
        </authorList>
    </citation>
    <scope>NUCLEOTIDE SEQUENCE</scope>
    <source>
        <strain evidence="2">CGMCC 1.15082</strain>
    </source>
</reference>
<feature type="domain" description="ParB-like N-terminal" evidence="1">
    <location>
        <begin position="4"/>
        <end position="87"/>
    </location>
</feature>